<reference evidence="2" key="1">
    <citation type="journal article" date="2019" name="Int. J. Syst. Evol. Microbiol.">
        <title>The Global Catalogue of Microorganisms (GCM) 10K type strain sequencing project: providing services to taxonomists for standard genome sequencing and annotation.</title>
        <authorList>
            <consortium name="The Broad Institute Genomics Platform"/>
            <consortium name="The Broad Institute Genome Sequencing Center for Infectious Disease"/>
            <person name="Wu L."/>
            <person name="Ma J."/>
        </authorList>
    </citation>
    <scope>NUCLEOTIDE SEQUENCE [LARGE SCALE GENOMIC DNA]</scope>
    <source>
        <strain evidence="2">CCUG 53762</strain>
    </source>
</reference>
<sequence length="172" mass="19330">MKIIKLLFTGCVAVFIAACTNDRKQATDSTDSVKAILDTTQNNIDVLSDIPWTAEMDSVSEKYTMKRSPIYSSEILTKDNVIESINRKYPENKLVWEGLKNDTAYVKIENSDYLTQSSGSTGARIFLAESTYSLTELPHVNVVYFDFTVGDHATPGPYTRTSFDFSMPQNNR</sequence>
<comment type="caution">
    <text evidence="1">The sequence shown here is derived from an EMBL/GenBank/DDBJ whole genome shotgun (WGS) entry which is preliminary data.</text>
</comment>
<evidence type="ECO:0000313" key="2">
    <source>
        <dbReference type="Proteomes" id="UP001597118"/>
    </source>
</evidence>
<dbReference type="RefSeq" id="WP_379660773.1">
    <property type="nucleotide sequence ID" value="NZ_JBHUDG010000001.1"/>
</dbReference>
<keyword evidence="2" id="KW-1185">Reference proteome</keyword>
<accession>A0ABW4I9X4</accession>
<evidence type="ECO:0000313" key="1">
    <source>
        <dbReference type="EMBL" id="MFD1628386.1"/>
    </source>
</evidence>
<gene>
    <name evidence="1" type="ORF">ACFSAH_00780</name>
</gene>
<name>A0ABW4I9X4_9SPHI</name>
<dbReference type="EMBL" id="JBHUDG010000001">
    <property type="protein sequence ID" value="MFD1628386.1"/>
    <property type="molecule type" value="Genomic_DNA"/>
</dbReference>
<proteinExistence type="predicted"/>
<dbReference type="Proteomes" id="UP001597118">
    <property type="component" value="Unassembled WGS sequence"/>
</dbReference>
<organism evidence="1 2">
    <name type="scientific">Pseudopedobacter beijingensis</name>
    <dbReference type="NCBI Taxonomy" id="1207056"/>
    <lineage>
        <taxon>Bacteria</taxon>
        <taxon>Pseudomonadati</taxon>
        <taxon>Bacteroidota</taxon>
        <taxon>Sphingobacteriia</taxon>
        <taxon>Sphingobacteriales</taxon>
        <taxon>Sphingobacteriaceae</taxon>
        <taxon>Pseudopedobacter</taxon>
    </lineage>
</organism>
<dbReference type="PROSITE" id="PS51257">
    <property type="entry name" value="PROKAR_LIPOPROTEIN"/>
    <property type="match status" value="1"/>
</dbReference>
<protein>
    <submittedName>
        <fullName evidence="1">Uncharacterized protein</fullName>
    </submittedName>
</protein>